<protein>
    <submittedName>
        <fullName evidence="1">Uncharacterized protein</fullName>
    </submittedName>
</protein>
<accession>A0A2T3N552</accession>
<name>A0A2T3N552_9GAMM</name>
<reference evidence="1 2" key="1">
    <citation type="submission" date="2018-03" db="EMBL/GenBank/DDBJ databases">
        <title>Whole genome sequencing of Histamine producing bacteria.</title>
        <authorList>
            <person name="Butler K."/>
        </authorList>
    </citation>
    <scope>NUCLEOTIDE SEQUENCE [LARGE SCALE GENOMIC DNA]</scope>
    <source>
        <strain evidence="1 2">DSM 16190</strain>
    </source>
</reference>
<comment type="caution">
    <text evidence="1">The sequence shown here is derived from an EMBL/GenBank/DDBJ whole genome shotgun (WGS) entry which is preliminary data.</text>
</comment>
<sequence length="281" mass="31039">MRIYSPAVNSPLKNTHAEGQQKIEKIPLSGRVSADVKEVKAFSGTNSQTTQLAQLLFRFDALQRLFTTLSLVSSLPGRSPSPITQLLPQLLIPQHQALLVNWLKHGAGNKMLGEILTQLATPKSTLNQWLQTLPESHQDDLKALLRLAAEQRVGEPPQHSDDTVIQLLFPQPSGRELRLKIHHQQANANRKHKDLPSKWMVELTLPVGSSDAFNATAVWCDGRLNLAFESENAAMIDRVEHLSPLLLKRLGSMGITTDTIHFSVSQDTGVPLPTKGLSIMV</sequence>
<keyword evidence="2" id="KW-1185">Reference proteome</keyword>
<dbReference type="OrthoDB" id="5828408at2"/>
<proteinExistence type="predicted"/>
<dbReference type="Proteomes" id="UP000240904">
    <property type="component" value="Unassembled WGS sequence"/>
</dbReference>
<dbReference type="EMBL" id="PYMC01000001">
    <property type="protein sequence ID" value="PSW07572.1"/>
    <property type="molecule type" value="Genomic_DNA"/>
</dbReference>
<organism evidence="1 2">
    <name type="scientific">Photobacterium lipolyticum</name>
    <dbReference type="NCBI Taxonomy" id="266810"/>
    <lineage>
        <taxon>Bacteria</taxon>
        <taxon>Pseudomonadati</taxon>
        <taxon>Pseudomonadota</taxon>
        <taxon>Gammaproteobacteria</taxon>
        <taxon>Vibrionales</taxon>
        <taxon>Vibrionaceae</taxon>
        <taxon>Photobacterium</taxon>
    </lineage>
</organism>
<dbReference type="AlphaFoldDB" id="A0A2T3N552"/>
<evidence type="ECO:0000313" key="2">
    <source>
        <dbReference type="Proteomes" id="UP000240904"/>
    </source>
</evidence>
<gene>
    <name evidence="1" type="ORF">C9I89_02365</name>
</gene>
<dbReference type="RefSeq" id="WP_107281725.1">
    <property type="nucleotide sequence ID" value="NZ_PYMC01000001.1"/>
</dbReference>
<evidence type="ECO:0000313" key="1">
    <source>
        <dbReference type="EMBL" id="PSW07572.1"/>
    </source>
</evidence>